<dbReference type="SMART" id="SM00052">
    <property type="entry name" value="EAL"/>
    <property type="match status" value="1"/>
</dbReference>
<proteinExistence type="predicted"/>
<dbReference type="InterPro" id="IPR035919">
    <property type="entry name" value="EAL_sf"/>
</dbReference>
<dbReference type="PROSITE" id="PS50883">
    <property type="entry name" value="EAL"/>
    <property type="match status" value="1"/>
</dbReference>
<geneLocation type="plasmid" evidence="1">
    <name>pKHM-1</name>
</geneLocation>
<dbReference type="PANTHER" id="PTHR33121:SF76">
    <property type="entry name" value="SIGNALING PROTEIN"/>
    <property type="match status" value="1"/>
</dbReference>
<accession>A0A0K2S3J9</accession>
<sequence length="223" mass="25301">MIFAPAFQPIKDVGTGSFVAAEVLARWYDEGRVLTPSSLLSQPHWGLVDMEVARFIQKNLHQCLDLYPTLFLNVSEHTLRSDVIFKAWTRVIHAIAQNHSGRFVIEITEGIQDASLASRWDALIETGVELALDDYGDKHSSLERLSGYPWRYCKFDARRLRSLEDYPAIVHCRRKGIQLIAEQVETFPLGESAKLLGLSWQQGFFHGKPAVMDKHLNNVKALP</sequence>
<dbReference type="Pfam" id="PF00563">
    <property type="entry name" value="EAL"/>
    <property type="match status" value="1"/>
</dbReference>
<keyword evidence="1" id="KW-0614">Plasmid</keyword>
<dbReference type="SUPFAM" id="SSF141868">
    <property type="entry name" value="EAL domain-like"/>
    <property type="match status" value="1"/>
</dbReference>
<dbReference type="InterPro" id="IPR001633">
    <property type="entry name" value="EAL_dom"/>
</dbReference>
<dbReference type="GO" id="GO:0071111">
    <property type="term" value="F:cyclic-guanylate-specific phosphodiesterase activity"/>
    <property type="evidence" value="ECO:0007669"/>
    <property type="project" value="InterPro"/>
</dbReference>
<dbReference type="RefSeq" id="WP_071681744.1">
    <property type="nucleotide sequence ID" value="NZ_AP014939.1"/>
</dbReference>
<dbReference type="PANTHER" id="PTHR33121">
    <property type="entry name" value="CYCLIC DI-GMP PHOSPHODIESTERASE PDEF"/>
    <property type="match status" value="1"/>
</dbReference>
<protein>
    <submittedName>
        <fullName evidence="1">Sensory box/GGDEF family protein</fullName>
    </submittedName>
</protein>
<dbReference type="CDD" id="cd01948">
    <property type="entry name" value="EAL"/>
    <property type="match status" value="1"/>
</dbReference>
<dbReference type="EMBL" id="AP014939">
    <property type="protein sequence ID" value="BAS21628.1"/>
    <property type="molecule type" value="Genomic_DNA"/>
</dbReference>
<reference evidence="1" key="1">
    <citation type="submission" date="2015-08" db="EMBL/GenBank/DDBJ databases">
        <title>Complete DNA Sequence of Pseudomonas syringae pv. actinidiae, the Causal Agent of Kiwifruit Canker Disease.</title>
        <authorList>
            <person name="Rikkerink E.H.A."/>
            <person name="Fineran P.C."/>
        </authorList>
    </citation>
    <scope>NUCLEOTIDE SEQUENCE</scope>
    <source>
        <strain evidence="1">KHM 243</strain>
        <plasmid evidence="1">pKHM-1</plasmid>
    </source>
</reference>
<name>A0A0K2S3J9_CITFR</name>
<dbReference type="InterPro" id="IPR050706">
    <property type="entry name" value="Cyclic-di-GMP_PDE-like"/>
</dbReference>
<evidence type="ECO:0000313" key="1">
    <source>
        <dbReference type="EMBL" id="BAS21628.1"/>
    </source>
</evidence>
<dbReference type="AlphaFoldDB" id="A0A0K2S3J9"/>
<organism evidence="1">
    <name type="scientific">Citrobacter freundii</name>
    <dbReference type="NCBI Taxonomy" id="546"/>
    <lineage>
        <taxon>Bacteria</taxon>
        <taxon>Pseudomonadati</taxon>
        <taxon>Pseudomonadota</taxon>
        <taxon>Gammaproteobacteria</taxon>
        <taxon>Enterobacterales</taxon>
        <taxon>Enterobacteriaceae</taxon>
        <taxon>Citrobacter</taxon>
        <taxon>Citrobacter freundii complex</taxon>
    </lineage>
</organism>
<dbReference type="Gene3D" id="3.20.20.450">
    <property type="entry name" value="EAL domain"/>
    <property type="match status" value="1"/>
</dbReference>